<organism evidence="2 3">
    <name type="scientific">Pseudobacteroides cellulosolvens ATCC 35603 = DSM 2933</name>
    <dbReference type="NCBI Taxonomy" id="398512"/>
    <lineage>
        <taxon>Bacteria</taxon>
        <taxon>Bacillati</taxon>
        <taxon>Bacillota</taxon>
        <taxon>Clostridia</taxon>
        <taxon>Eubacteriales</taxon>
        <taxon>Oscillospiraceae</taxon>
        <taxon>Pseudobacteroides</taxon>
    </lineage>
</organism>
<evidence type="ECO:0000313" key="3">
    <source>
        <dbReference type="Proteomes" id="UP000036923"/>
    </source>
</evidence>
<keyword evidence="3" id="KW-1185">Reference proteome</keyword>
<keyword evidence="1" id="KW-0812">Transmembrane</keyword>
<name>A0A0L6JMD5_9FIRM</name>
<dbReference type="RefSeq" id="WP_036945553.1">
    <property type="nucleotide sequence ID" value="NZ_JQKC01000057.1"/>
</dbReference>
<keyword evidence="1" id="KW-0472">Membrane</keyword>
<evidence type="ECO:0000313" key="2">
    <source>
        <dbReference type="EMBL" id="KNY26934.1"/>
    </source>
</evidence>
<comment type="caution">
    <text evidence="2">The sequence shown here is derived from an EMBL/GenBank/DDBJ whole genome shotgun (WGS) entry which is preliminary data.</text>
</comment>
<dbReference type="Proteomes" id="UP000036923">
    <property type="component" value="Unassembled WGS sequence"/>
</dbReference>
<dbReference type="EMBL" id="LGTC01000001">
    <property type="protein sequence ID" value="KNY26934.1"/>
    <property type="molecule type" value="Genomic_DNA"/>
</dbReference>
<sequence>MKALKIIITIFLSIGTISAIKGFIEKILSANNDTSYNIGYSIGSLIVATVFIVIIVKLIQSIKNDF</sequence>
<keyword evidence="1" id="KW-1133">Transmembrane helix</keyword>
<dbReference type="AlphaFoldDB" id="A0A0L6JMD5"/>
<evidence type="ECO:0000256" key="1">
    <source>
        <dbReference type="SAM" id="Phobius"/>
    </source>
</evidence>
<gene>
    <name evidence="2" type="ORF">Bccel_2199</name>
</gene>
<feature type="transmembrane region" description="Helical" evidence="1">
    <location>
        <begin position="38"/>
        <end position="59"/>
    </location>
</feature>
<accession>A0A0L6JMD5</accession>
<protein>
    <submittedName>
        <fullName evidence="2">Uncharacterized protein</fullName>
    </submittedName>
</protein>
<reference evidence="3" key="1">
    <citation type="submission" date="2015-07" db="EMBL/GenBank/DDBJ databases">
        <title>Near-Complete Genome Sequence of the Cellulolytic Bacterium Bacteroides (Pseudobacteroides) cellulosolvens ATCC 35603.</title>
        <authorList>
            <person name="Dassa B."/>
            <person name="Utturkar S.M."/>
            <person name="Klingeman D.M."/>
            <person name="Hurt R.A."/>
            <person name="Keller M."/>
            <person name="Xu J."/>
            <person name="Reddy Y.H.K."/>
            <person name="Borovok I."/>
            <person name="Grinberg I.R."/>
            <person name="Lamed R."/>
            <person name="Zhivin O."/>
            <person name="Bayer E.A."/>
            <person name="Brown S.D."/>
        </authorList>
    </citation>
    <scope>NUCLEOTIDE SEQUENCE [LARGE SCALE GENOMIC DNA]</scope>
    <source>
        <strain evidence="3">DSM 2933</strain>
    </source>
</reference>
<dbReference type="STRING" id="398512.Bccel_2199"/>
<proteinExistence type="predicted"/>